<protein>
    <recommendedName>
        <fullName evidence="1">Tn3 transposase DDE domain-containing protein</fullName>
    </recommendedName>
</protein>
<dbReference type="AlphaFoldDB" id="A0A2S9VAE3"/>
<dbReference type="OrthoDB" id="5292689at2"/>
<evidence type="ECO:0000313" key="3">
    <source>
        <dbReference type="Proteomes" id="UP000238949"/>
    </source>
</evidence>
<proteinExistence type="predicted"/>
<reference evidence="3" key="1">
    <citation type="journal article" date="2020" name="Int. J. Syst. Evol. Microbiol.">
        <title>Alteromonas alba sp. nov., a marine bacterium isolated from the seawater of the West Pacific Ocean.</title>
        <authorList>
            <person name="Sun C."/>
            <person name="Wu Y.-H."/>
            <person name="Xamxidin M."/>
            <person name="Cheng H."/>
            <person name="Xu X.-W."/>
        </authorList>
    </citation>
    <scope>NUCLEOTIDE SEQUENCE [LARGE SCALE GENOMIC DNA]</scope>
    <source>
        <strain evidence="3">190</strain>
    </source>
</reference>
<dbReference type="GO" id="GO:0006313">
    <property type="term" value="P:DNA transposition"/>
    <property type="evidence" value="ECO:0007669"/>
    <property type="project" value="InterPro"/>
</dbReference>
<organism evidence="2 3">
    <name type="scientific">Alteromonas alba</name>
    <dbReference type="NCBI Taxonomy" id="2079529"/>
    <lineage>
        <taxon>Bacteria</taxon>
        <taxon>Pseudomonadati</taxon>
        <taxon>Pseudomonadota</taxon>
        <taxon>Gammaproteobacteria</taxon>
        <taxon>Alteromonadales</taxon>
        <taxon>Alteromonadaceae</taxon>
        <taxon>Alteromonas/Salinimonas group</taxon>
        <taxon>Alteromonas</taxon>
    </lineage>
</organism>
<dbReference type="RefSeq" id="WP_105934770.1">
    <property type="nucleotide sequence ID" value="NZ_PVNP01000118.1"/>
</dbReference>
<keyword evidence="3" id="KW-1185">Reference proteome</keyword>
<dbReference type="Proteomes" id="UP000238949">
    <property type="component" value="Unassembled WGS sequence"/>
</dbReference>
<comment type="caution">
    <text evidence="2">The sequence shown here is derived from an EMBL/GenBank/DDBJ whole genome shotgun (WGS) entry which is preliminary data.</text>
</comment>
<evidence type="ECO:0000313" key="2">
    <source>
        <dbReference type="EMBL" id="PRO73413.1"/>
    </source>
</evidence>
<feature type="domain" description="Tn3 transposase DDE" evidence="1">
    <location>
        <begin position="1"/>
        <end position="145"/>
    </location>
</feature>
<dbReference type="InterPro" id="IPR002513">
    <property type="entry name" value="Tn3_Tnp_DDE_dom"/>
</dbReference>
<evidence type="ECO:0000259" key="1">
    <source>
        <dbReference type="Pfam" id="PF01526"/>
    </source>
</evidence>
<sequence length="167" mass="19370">MKLKRCSSSQMLKMLSSSERDNTLYKAFKEFGRLLKTHFILNYVDDEELRQNIQKQLNRVELGQKLADKVLFGRNGKLQVGLHDEVQLVMASNTLLRNMIILWNYLFLSDYCLTLDSEEQRAKVIESISTGSVIAWAHINFMGIYEFNPVGKSRFNATLKQMRNVSI</sequence>
<dbReference type="GO" id="GO:0004803">
    <property type="term" value="F:transposase activity"/>
    <property type="evidence" value="ECO:0007669"/>
    <property type="project" value="InterPro"/>
</dbReference>
<dbReference type="Pfam" id="PF01526">
    <property type="entry name" value="DDE_Tnp_Tn3"/>
    <property type="match status" value="1"/>
</dbReference>
<name>A0A2S9VAE3_9ALTE</name>
<gene>
    <name evidence="2" type="ORF">C6Y40_11810</name>
</gene>
<accession>A0A2S9VAE3</accession>
<dbReference type="EMBL" id="PVNP01000118">
    <property type="protein sequence ID" value="PRO73413.1"/>
    <property type="molecule type" value="Genomic_DNA"/>
</dbReference>